<dbReference type="AlphaFoldDB" id="X1D8W4"/>
<sequence length="89" mass="9701">MKRLRWSVCLLACQAMTVTTACRVSALEPEVNNVPAQTDAKKPVAEAAAQLAEKAIRESASKFVEQFNRGAASEVASHWIGDGDYVDEY</sequence>
<dbReference type="EMBL" id="BART01028755">
    <property type="protein sequence ID" value="GAG92876.1"/>
    <property type="molecule type" value="Genomic_DNA"/>
</dbReference>
<protein>
    <submittedName>
        <fullName evidence="1">Uncharacterized protein</fullName>
    </submittedName>
</protein>
<accession>X1D8W4</accession>
<reference evidence="1" key="1">
    <citation type="journal article" date="2014" name="Front. Microbiol.">
        <title>High frequency of phylogenetically diverse reductive dehalogenase-homologous genes in deep subseafloor sedimentary metagenomes.</title>
        <authorList>
            <person name="Kawai M."/>
            <person name="Futagami T."/>
            <person name="Toyoda A."/>
            <person name="Takaki Y."/>
            <person name="Nishi S."/>
            <person name="Hori S."/>
            <person name="Arai W."/>
            <person name="Tsubouchi T."/>
            <person name="Morono Y."/>
            <person name="Uchiyama I."/>
            <person name="Ito T."/>
            <person name="Fujiyama A."/>
            <person name="Inagaki F."/>
            <person name="Takami H."/>
        </authorList>
    </citation>
    <scope>NUCLEOTIDE SEQUENCE</scope>
    <source>
        <strain evidence="1">Expedition CK06-06</strain>
    </source>
</reference>
<comment type="caution">
    <text evidence="1">The sequence shown here is derived from an EMBL/GenBank/DDBJ whole genome shotgun (WGS) entry which is preliminary data.</text>
</comment>
<proteinExistence type="predicted"/>
<gene>
    <name evidence="1" type="ORF">S01H4_50617</name>
</gene>
<dbReference type="PROSITE" id="PS51257">
    <property type="entry name" value="PROKAR_LIPOPROTEIN"/>
    <property type="match status" value="1"/>
</dbReference>
<name>X1D8W4_9ZZZZ</name>
<evidence type="ECO:0000313" key="1">
    <source>
        <dbReference type="EMBL" id="GAG92876.1"/>
    </source>
</evidence>
<feature type="non-terminal residue" evidence="1">
    <location>
        <position position="89"/>
    </location>
</feature>
<organism evidence="1">
    <name type="scientific">marine sediment metagenome</name>
    <dbReference type="NCBI Taxonomy" id="412755"/>
    <lineage>
        <taxon>unclassified sequences</taxon>
        <taxon>metagenomes</taxon>
        <taxon>ecological metagenomes</taxon>
    </lineage>
</organism>